<accession>A0ABQ5NGS6</accession>
<dbReference type="Gene3D" id="3.30.420.40">
    <property type="match status" value="2"/>
</dbReference>
<evidence type="ECO:0000313" key="1">
    <source>
        <dbReference type="EMBL" id="GLC87261.1"/>
    </source>
</evidence>
<dbReference type="Proteomes" id="UP001065593">
    <property type="component" value="Unassembled WGS sequence"/>
</dbReference>
<reference evidence="1" key="1">
    <citation type="submission" date="2022-08" db="EMBL/GenBank/DDBJ databases">
        <title>Draft genome sequence of Lysinibacillus sp. strain KH24.</title>
        <authorList>
            <person name="Kanbe H."/>
            <person name="Itoh H."/>
        </authorList>
    </citation>
    <scope>NUCLEOTIDE SEQUENCE</scope>
    <source>
        <strain evidence="1">KH24</strain>
    </source>
</reference>
<dbReference type="RefSeq" id="WP_264986993.1">
    <property type="nucleotide sequence ID" value="NZ_BRZA01000001.1"/>
</dbReference>
<dbReference type="InterPro" id="IPR005883">
    <property type="entry name" value="PilM"/>
</dbReference>
<evidence type="ECO:0000313" key="2">
    <source>
        <dbReference type="Proteomes" id="UP001065593"/>
    </source>
</evidence>
<evidence type="ECO:0008006" key="3">
    <source>
        <dbReference type="Google" id="ProtNLM"/>
    </source>
</evidence>
<name>A0ABQ5NGS6_9BACI</name>
<proteinExistence type="predicted"/>
<gene>
    <name evidence="1" type="ORF">LYSBPC_03880</name>
</gene>
<protein>
    <recommendedName>
        <fullName evidence="3">Pilus assembly protein PilM</fullName>
    </recommendedName>
</protein>
<dbReference type="EMBL" id="BRZA01000001">
    <property type="protein sequence ID" value="GLC87261.1"/>
    <property type="molecule type" value="Genomic_DNA"/>
</dbReference>
<organism evidence="1 2">
    <name type="scientific">Lysinibacillus piscis</name>
    <dbReference type="NCBI Taxonomy" id="2518931"/>
    <lineage>
        <taxon>Bacteria</taxon>
        <taxon>Bacillati</taxon>
        <taxon>Bacillota</taxon>
        <taxon>Bacilli</taxon>
        <taxon>Bacillales</taxon>
        <taxon>Bacillaceae</taxon>
        <taxon>Lysinibacillus</taxon>
    </lineage>
</organism>
<sequence length="323" mass="37210">MFNFKKKTHVALELNDYLLRVLVKKGEQPAQWETYEILLAKGIVQDGMILDEVALFKILKEHLALFGGKKQPVRTFVPDTSVLLKTFEHPEDVVGDKLKAYVQMELGRTIHLPFHEPLVDVYDPVEGDGQATMFAAPSEEVTKFVGLLLDTPLTPEAVDIRALCNLRVLEHLKKLDEHKTYMLTNWSINELSVCIYSNGQIEFLRFQTIDTDLTNWHGVVDSQREAHFTYNGAEDEYRMLILDRVLELDRIMNFFRFSLHKGERTIDEIIVMGDNPWLSLIRELLVESLPVPIMIVDDQMIQQFYPTMKAKHVSLIGLALKEV</sequence>
<dbReference type="Gene3D" id="3.30.1490.300">
    <property type="match status" value="1"/>
</dbReference>
<dbReference type="Pfam" id="PF11104">
    <property type="entry name" value="PilM_2"/>
    <property type="match status" value="1"/>
</dbReference>
<comment type="caution">
    <text evidence="1">The sequence shown here is derived from an EMBL/GenBank/DDBJ whole genome shotgun (WGS) entry which is preliminary data.</text>
</comment>
<keyword evidence="2" id="KW-1185">Reference proteome</keyword>